<dbReference type="Gene3D" id="1.25.40.10">
    <property type="entry name" value="Tetratricopeptide repeat domain"/>
    <property type="match status" value="1"/>
</dbReference>
<keyword evidence="4 7" id="KW-0802">TPR repeat</keyword>
<dbReference type="InterPro" id="IPR019734">
    <property type="entry name" value="TPR_rpt"/>
</dbReference>
<gene>
    <name evidence="9" type="ORF">DPMN_108365</name>
</gene>
<evidence type="ECO:0000256" key="8">
    <source>
        <dbReference type="SAM" id="MobiDB-lite"/>
    </source>
</evidence>
<organism evidence="9 10">
    <name type="scientific">Dreissena polymorpha</name>
    <name type="common">Zebra mussel</name>
    <name type="synonym">Mytilus polymorpha</name>
    <dbReference type="NCBI Taxonomy" id="45954"/>
    <lineage>
        <taxon>Eukaryota</taxon>
        <taxon>Metazoa</taxon>
        <taxon>Spiralia</taxon>
        <taxon>Lophotrochozoa</taxon>
        <taxon>Mollusca</taxon>
        <taxon>Bivalvia</taxon>
        <taxon>Autobranchia</taxon>
        <taxon>Heteroconchia</taxon>
        <taxon>Euheterodonta</taxon>
        <taxon>Imparidentia</taxon>
        <taxon>Neoheterodontei</taxon>
        <taxon>Myida</taxon>
        <taxon>Dreissenoidea</taxon>
        <taxon>Dreissenidae</taxon>
        <taxon>Dreissena</taxon>
    </lineage>
</organism>
<keyword evidence="2" id="KW-0963">Cytoplasm</keyword>
<comment type="subcellular location">
    <subcellularLocation>
        <location evidence="1">Cytoplasm</location>
    </subcellularLocation>
</comment>
<comment type="caution">
    <text evidence="9">The sequence shown here is derived from an EMBL/GenBank/DDBJ whole genome shotgun (WGS) entry which is preliminary data.</text>
</comment>
<accession>A0A9D4K8E2</accession>
<keyword evidence="3" id="KW-0677">Repeat</keyword>
<dbReference type="GO" id="GO:0005737">
    <property type="term" value="C:cytoplasm"/>
    <property type="evidence" value="ECO:0007669"/>
    <property type="project" value="UniProtKB-SubCell"/>
</dbReference>
<comment type="function">
    <text evidence="6">Axonemal protein which is implicated in axonemal and/or peri-axonemal structure assembly and regulates flagellum assembly and beating and therefore sperm motility.</text>
</comment>
<protein>
    <recommendedName>
        <fullName evidence="5">Tetratricopeptide repeat protein 29</fullName>
    </recommendedName>
</protein>
<proteinExistence type="predicted"/>
<dbReference type="PANTHER" id="PTHR46630">
    <property type="entry name" value="TETRATRICOPEPTIDE REPEAT PROTEIN 29"/>
    <property type="match status" value="1"/>
</dbReference>
<dbReference type="Pfam" id="PF13424">
    <property type="entry name" value="TPR_12"/>
    <property type="match status" value="1"/>
</dbReference>
<dbReference type="PROSITE" id="PS50005">
    <property type="entry name" value="TPR"/>
    <property type="match status" value="1"/>
</dbReference>
<dbReference type="Proteomes" id="UP000828390">
    <property type="component" value="Unassembled WGS sequence"/>
</dbReference>
<name>A0A9D4K8E2_DREPO</name>
<evidence type="ECO:0000313" key="10">
    <source>
        <dbReference type="Proteomes" id="UP000828390"/>
    </source>
</evidence>
<dbReference type="InterPro" id="IPR051476">
    <property type="entry name" value="Bac_ResReg_Asp_Phosphatase"/>
</dbReference>
<evidence type="ECO:0000256" key="2">
    <source>
        <dbReference type="ARBA" id="ARBA00022490"/>
    </source>
</evidence>
<dbReference type="PROSITE" id="PS50293">
    <property type="entry name" value="TPR_REGION"/>
    <property type="match status" value="1"/>
</dbReference>
<evidence type="ECO:0000256" key="6">
    <source>
        <dbReference type="ARBA" id="ARBA00044739"/>
    </source>
</evidence>
<dbReference type="GO" id="GO:0005929">
    <property type="term" value="C:cilium"/>
    <property type="evidence" value="ECO:0007669"/>
    <property type="project" value="TreeGrafter"/>
</dbReference>
<dbReference type="GO" id="GO:0003341">
    <property type="term" value="P:cilium movement"/>
    <property type="evidence" value="ECO:0007669"/>
    <property type="project" value="TreeGrafter"/>
</dbReference>
<evidence type="ECO:0000256" key="7">
    <source>
        <dbReference type="PROSITE-ProRule" id="PRU00339"/>
    </source>
</evidence>
<feature type="region of interest" description="Disordered" evidence="8">
    <location>
        <begin position="494"/>
        <end position="549"/>
    </location>
</feature>
<dbReference type="InterPro" id="IPR011990">
    <property type="entry name" value="TPR-like_helical_dom_sf"/>
</dbReference>
<evidence type="ECO:0000313" key="9">
    <source>
        <dbReference type="EMBL" id="KAH3835027.1"/>
    </source>
</evidence>
<sequence>MVEEIRELMWIIVSLNLKLNGCQLLFTLEHEDKSLKQKKTIMAAAHTLPPIQGAKAGGSSGMMGSMKHSQPVHFAPAPPKGPPSGRLKPLPKKMKSVEKEPAFSQPMLTKRQTMAFRNTYKHNLCVEMLQNGFHLSFCELFSLIKRQEDSRQDAGPESLMWSMTLLKDEHDKLDVLKLHLTRAEHAQRKGDFQEVYRARFELARYFQSAGDKWLADHFFETCLQTASQVEEDGGKMQAEGFCNVALAQEENCEYAAAAEHFEAYHKLAVQNKDWTTADGISFLTDACINLSRIYTTLGTKAEPDSMELMLENLTKAYNMAKESKQEKLEGESAYRLGLAMDEAGQAETALQHLNTYLGICRSTDDKEGIGKACDAIAKSFAREGRVEESIAYLKQFVEVAERSGQEQAYSKACHNLGNIYNTLGKYDEATKYFDKAYNLSRSMGETASINVNRVQYGVAMAHRMLQAVGSHIVTNSLPALERLIEWKSSRVDEFDRPFPEPRMETRRSSEKDSSSKSEKSYNREESSVSAGPDQEPRPSSTAGSDNQTE</sequence>
<keyword evidence="10" id="KW-1185">Reference proteome</keyword>
<feature type="compositionally biased region" description="Basic and acidic residues" evidence="8">
    <location>
        <begin position="494"/>
        <end position="526"/>
    </location>
</feature>
<evidence type="ECO:0000256" key="3">
    <source>
        <dbReference type="ARBA" id="ARBA00022737"/>
    </source>
</evidence>
<dbReference type="SMART" id="SM00028">
    <property type="entry name" value="TPR"/>
    <property type="match status" value="4"/>
</dbReference>
<dbReference type="EMBL" id="JAIWYP010000004">
    <property type="protein sequence ID" value="KAH3835027.1"/>
    <property type="molecule type" value="Genomic_DNA"/>
</dbReference>
<evidence type="ECO:0000256" key="1">
    <source>
        <dbReference type="ARBA" id="ARBA00004496"/>
    </source>
</evidence>
<evidence type="ECO:0000256" key="4">
    <source>
        <dbReference type="ARBA" id="ARBA00022803"/>
    </source>
</evidence>
<dbReference type="AlphaFoldDB" id="A0A9D4K8E2"/>
<dbReference type="SUPFAM" id="SSF48452">
    <property type="entry name" value="TPR-like"/>
    <property type="match status" value="1"/>
</dbReference>
<reference evidence="9" key="1">
    <citation type="journal article" date="2019" name="bioRxiv">
        <title>The Genome of the Zebra Mussel, Dreissena polymorpha: A Resource for Invasive Species Research.</title>
        <authorList>
            <person name="McCartney M.A."/>
            <person name="Auch B."/>
            <person name="Kono T."/>
            <person name="Mallez S."/>
            <person name="Zhang Y."/>
            <person name="Obille A."/>
            <person name="Becker A."/>
            <person name="Abrahante J.E."/>
            <person name="Garbe J."/>
            <person name="Badalamenti J.P."/>
            <person name="Herman A."/>
            <person name="Mangelson H."/>
            <person name="Liachko I."/>
            <person name="Sullivan S."/>
            <person name="Sone E.D."/>
            <person name="Koren S."/>
            <person name="Silverstein K.A.T."/>
            <person name="Beckman K.B."/>
            <person name="Gohl D.M."/>
        </authorList>
    </citation>
    <scope>NUCLEOTIDE SEQUENCE</scope>
    <source>
        <strain evidence="9">Duluth1</strain>
        <tissue evidence="9">Whole animal</tissue>
    </source>
</reference>
<feature type="repeat" description="TPR" evidence="7">
    <location>
        <begin position="410"/>
        <end position="443"/>
    </location>
</feature>
<feature type="compositionally biased region" description="Polar residues" evidence="8">
    <location>
        <begin position="537"/>
        <end position="549"/>
    </location>
</feature>
<dbReference type="PANTHER" id="PTHR46630:SF1">
    <property type="entry name" value="TETRATRICOPEPTIDE REPEAT PROTEIN 29"/>
    <property type="match status" value="1"/>
</dbReference>
<evidence type="ECO:0000256" key="5">
    <source>
        <dbReference type="ARBA" id="ARBA00040665"/>
    </source>
</evidence>
<reference evidence="9" key="2">
    <citation type="submission" date="2020-11" db="EMBL/GenBank/DDBJ databases">
        <authorList>
            <person name="McCartney M.A."/>
            <person name="Auch B."/>
            <person name="Kono T."/>
            <person name="Mallez S."/>
            <person name="Becker A."/>
            <person name="Gohl D.M."/>
            <person name="Silverstein K.A.T."/>
            <person name="Koren S."/>
            <person name="Bechman K.B."/>
            <person name="Herman A."/>
            <person name="Abrahante J.E."/>
            <person name="Garbe J."/>
        </authorList>
    </citation>
    <scope>NUCLEOTIDE SEQUENCE</scope>
    <source>
        <strain evidence="9">Duluth1</strain>
        <tissue evidence="9">Whole animal</tissue>
    </source>
</reference>